<keyword evidence="1" id="KW-0175">Coiled coil</keyword>
<comment type="caution">
    <text evidence="3">The sequence shown here is derived from an EMBL/GenBank/DDBJ whole genome shotgun (WGS) entry which is preliminary data.</text>
</comment>
<dbReference type="InterPro" id="IPR009928">
    <property type="entry name" value="DnaI_N"/>
</dbReference>
<protein>
    <recommendedName>
        <fullName evidence="2">Primosomal DnaI N-terminal domain-containing protein</fullName>
    </recommendedName>
</protein>
<gene>
    <name evidence="3" type="ORF">LCGC14_2500400</name>
</gene>
<organism evidence="3">
    <name type="scientific">marine sediment metagenome</name>
    <dbReference type="NCBI Taxonomy" id="412755"/>
    <lineage>
        <taxon>unclassified sequences</taxon>
        <taxon>metagenomes</taxon>
        <taxon>ecological metagenomes</taxon>
    </lineage>
</organism>
<dbReference type="Pfam" id="PF07319">
    <property type="entry name" value="DnaI_N"/>
    <property type="match status" value="1"/>
</dbReference>
<reference evidence="3" key="1">
    <citation type="journal article" date="2015" name="Nature">
        <title>Complex archaea that bridge the gap between prokaryotes and eukaryotes.</title>
        <authorList>
            <person name="Spang A."/>
            <person name="Saw J.H."/>
            <person name="Jorgensen S.L."/>
            <person name="Zaremba-Niedzwiedzka K."/>
            <person name="Martijn J."/>
            <person name="Lind A.E."/>
            <person name="van Eijk R."/>
            <person name="Schleper C."/>
            <person name="Guy L."/>
            <person name="Ettema T.J."/>
        </authorList>
    </citation>
    <scope>NUCLEOTIDE SEQUENCE</scope>
</reference>
<name>A0A0F9B2R6_9ZZZZ</name>
<evidence type="ECO:0000259" key="2">
    <source>
        <dbReference type="Pfam" id="PF07319"/>
    </source>
</evidence>
<accession>A0A0F9B2R6</accession>
<dbReference type="EMBL" id="LAZR01039858">
    <property type="protein sequence ID" value="KKL15955.1"/>
    <property type="molecule type" value="Genomic_DNA"/>
</dbReference>
<proteinExistence type="predicted"/>
<dbReference type="AlphaFoldDB" id="A0A0F9B2R6"/>
<feature type="coiled-coil region" evidence="1">
    <location>
        <begin position="49"/>
        <end position="83"/>
    </location>
</feature>
<evidence type="ECO:0000256" key="1">
    <source>
        <dbReference type="SAM" id="Coils"/>
    </source>
</evidence>
<sequence length="87" mass="10681">MLNTSQRRDMMDEIREKMHELNPYKDVPYTTYYGQFEKCFDQILDIPEIKQALEEKELSDRKLKESMEKIDKFIAQEKEMERRAEEQ</sequence>
<evidence type="ECO:0000313" key="3">
    <source>
        <dbReference type="EMBL" id="KKL15955.1"/>
    </source>
</evidence>
<feature type="domain" description="Primosomal DnaI N-terminal" evidence="2">
    <location>
        <begin position="11"/>
        <end position="83"/>
    </location>
</feature>